<dbReference type="PANTHER" id="PTHR43873:SF1">
    <property type="entry name" value="COBYRINATE A,C-DIAMIDE SYNTHASE"/>
    <property type="match status" value="1"/>
</dbReference>
<gene>
    <name evidence="3" type="ORF">GCM10025868_43030</name>
</gene>
<proteinExistence type="predicted"/>
<name>A0ABQ6JLF1_9ACTN</name>
<feature type="compositionally biased region" description="Basic residues" evidence="1">
    <location>
        <begin position="278"/>
        <end position="298"/>
    </location>
</feature>
<dbReference type="Pfam" id="PF01656">
    <property type="entry name" value="CbiA"/>
    <property type="match status" value="1"/>
</dbReference>
<dbReference type="SUPFAM" id="SSF52540">
    <property type="entry name" value="P-loop containing nucleoside triphosphate hydrolases"/>
    <property type="match status" value="1"/>
</dbReference>
<dbReference type="InterPro" id="IPR004484">
    <property type="entry name" value="CbiA/CobB_synth"/>
</dbReference>
<comment type="caution">
    <text evidence="3">The sequence shown here is derived from an EMBL/GenBank/DDBJ whole genome shotgun (WGS) entry which is preliminary data.</text>
</comment>
<accession>A0ABQ6JLF1</accession>
<keyword evidence="4" id="KW-1185">Reference proteome</keyword>
<feature type="region of interest" description="Disordered" evidence="1">
    <location>
        <begin position="267"/>
        <end position="299"/>
    </location>
</feature>
<feature type="region of interest" description="Disordered" evidence="1">
    <location>
        <begin position="313"/>
        <end position="361"/>
    </location>
</feature>
<organism evidence="3 4">
    <name type="scientific">Angustibacter aerolatus</name>
    <dbReference type="NCBI Taxonomy" id="1162965"/>
    <lineage>
        <taxon>Bacteria</taxon>
        <taxon>Bacillati</taxon>
        <taxon>Actinomycetota</taxon>
        <taxon>Actinomycetes</taxon>
        <taxon>Kineosporiales</taxon>
        <taxon>Kineosporiaceae</taxon>
    </lineage>
</organism>
<evidence type="ECO:0000259" key="2">
    <source>
        <dbReference type="Pfam" id="PF01656"/>
    </source>
</evidence>
<feature type="compositionally biased region" description="Basic residues" evidence="1">
    <location>
        <begin position="319"/>
        <end position="338"/>
    </location>
</feature>
<evidence type="ECO:0000313" key="3">
    <source>
        <dbReference type="EMBL" id="GMA89053.1"/>
    </source>
</evidence>
<feature type="domain" description="CobQ/CobB/MinD/ParA nucleotide binding" evidence="2">
    <location>
        <begin position="2"/>
        <end position="186"/>
    </location>
</feature>
<evidence type="ECO:0000256" key="1">
    <source>
        <dbReference type="SAM" id="MobiDB-lite"/>
    </source>
</evidence>
<dbReference type="NCBIfam" id="NF002204">
    <property type="entry name" value="PRK01077.1"/>
    <property type="match status" value="1"/>
</dbReference>
<evidence type="ECO:0000313" key="4">
    <source>
        <dbReference type="Proteomes" id="UP001157017"/>
    </source>
</evidence>
<dbReference type="EMBL" id="BSUZ01000001">
    <property type="protein sequence ID" value="GMA89053.1"/>
    <property type="molecule type" value="Genomic_DNA"/>
</dbReference>
<feature type="compositionally biased region" description="Basic and acidic residues" evidence="1">
    <location>
        <begin position="267"/>
        <end position="277"/>
    </location>
</feature>
<dbReference type="Gene3D" id="3.40.50.300">
    <property type="entry name" value="P-loop containing nucleotide triphosphate hydrolases"/>
    <property type="match status" value="1"/>
</dbReference>
<dbReference type="InterPro" id="IPR027417">
    <property type="entry name" value="P-loop_NTPase"/>
</dbReference>
<sequence>MAAPGSGHGKTTIATGLMAALRTRGLEVSGHKVGPDYIDPGYHAVAHGRHPRNLDPVLQGEHRVAPLFVHGALTPRPADVSVIEGVMGLFDGAIGRRGEASTAHVARLLQAPVVLVVDVSGASRSVAATVLGFARFDPAVRLAGVVLNRVATTRHEDEVREALGSTGVPVLGSLGRDDLLATPSRHLGLVPAVERADEAASAVQRLGERVAAGVDLDAVLRVARSAPPLHVAPWEAAAELPDTRRPPTGRPVRVASAGGAAFAFRYRETDEPADRRGGGGRRRRPAARRGAARRHRRALPGWRVPRGLCRAVVGQRAAAPRRRGRRRGRYPGGRRVRRPALPVRAGSAATRWSVPCRAAPR</sequence>
<reference evidence="4" key="1">
    <citation type="journal article" date="2019" name="Int. J. Syst. Evol. Microbiol.">
        <title>The Global Catalogue of Microorganisms (GCM) 10K type strain sequencing project: providing services to taxonomists for standard genome sequencing and annotation.</title>
        <authorList>
            <consortium name="The Broad Institute Genomics Platform"/>
            <consortium name="The Broad Institute Genome Sequencing Center for Infectious Disease"/>
            <person name="Wu L."/>
            <person name="Ma J."/>
        </authorList>
    </citation>
    <scope>NUCLEOTIDE SEQUENCE [LARGE SCALE GENOMIC DNA]</scope>
    <source>
        <strain evidence="4">NBRC 108730</strain>
    </source>
</reference>
<dbReference type="InterPro" id="IPR002586">
    <property type="entry name" value="CobQ/CobB/MinD/ParA_Nub-bd_dom"/>
</dbReference>
<dbReference type="PANTHER" id="PTHR43873">
    <property type="entry name" value="COBYRINATE A,C-DIAMIDE SYNTHASE"/>
    <property type="match status" value="1"/>
</dbReference>
<dbReference type="Proteomes" id="UP001157017">
    <property type="component" value="Unassembled WGS sequence"/>
</dbReference>
<protein>
    <recommendedName>
        <fullName evidence="2">CobQ/CobB/MinD/ParA nucleotide binding domain-containing protein</fullName>
    </recommendedName>
</protein>